<name>A0A0U5JIW6_9BACT</name>
<dbReference type="Proteomes" id="UP000069902">
    <property type="component" value="Chromosome cPNK"/>
</dbReference>
<dbReference type="AlphaFoldDB" id="A0A0U5JIW6"/>
<dbReference type="RefSeq" id="WP_269446516.1">
    <property type="nucleotide sequence ID" value="NZ_LN879502.1"/>
</dbReference>
<proteinExistence type="predicted"/>
<organism evidence="1 2">
    <name type="scientific">Candidatus Protochlamydia naegleriophila</name>
    <dbReference type="NCBI Taxonomy" id="389348"/>
    <lineage>
        <taxon>Bacteria</taxon>
        <taxon>Pseudomonadati</taxon>
        <taxon>Chlamydiota</taxon>
        <taxon>Chlamydiia</taxon>
        <taxon>Parachlamydiales</taxon>
        <taxon>Parachlamydiaceae</taxon>
        <taxon>Candidatus Protochlamydia</taxon>
    </lineage>
</organism>
<dbReference type="InParanoid" id="A0A0U5JIW6"/>
<evidence type="ECO:0000313" key="2">
    <source>
        <dbReference type="Proteomes" id="UP000069902"/>
    </source>
</evidence>
<accession>A0A0U5JIW6</accession>
<dbReference type="KEGG" id="pnl:PNK_2147"/>
<keyword evidence="2" id="KW-1185">Reference proteome</keyword>
<reference evidence="2" key="1">
    <citation type="submission" date="2015-09" db="EMBL/GenBank/DDBJ databases">
        <authorList>
            <person name="Bertelli C."/>
        </authorList>
    </citation>
    <scope>NUCLEOTIDE SEQUENCE [LARGE SCALE GENOMIC DNA]</scope>
    <source>
        <strain evidence="2">KNic</strain>
    </source>
</reference>
<sequence length="43" mass="4877">MVKFSRGLFIALALQGLFWMPMMENGMGFFKNPLKFTACKNCG</sequence>
<gene>
    <name evidence="1" type="ORF">PNK_2147</name>
</gene>
<protein>
    <submittedName>
        <fullName evidence="1">Hypothetical membrane protein</fullName>
    </submittedName>
</protein>
<evidence type="ECO:0000313" key="1">
    <source>
        <dbReference type="EMBL" id="CUI17750.1"/>
    </source>
</evidence>
<dbReference type="PATRIC" id="fig|389348.3.peg.2414"/>
<dbReference type="EMBL" id="LN879502">
    <property type="protein sequence ID" value="CUI17750.1"/>
    <property type="molecule type" value="Genomic_DNA"/>
</dbReference>